<feature type="compositionally biased region" description="Basic and acidic residues" evidence="1">
    <location>
        <begin position="509"/>
        <end position="527"/>
    </location>
</feature>
<dbReference type="AlphaFoldDB" id="A0A914NXW9"/>
<organism evidence="2 3">
    <name type="scientific">Panagrolaimus davidi</name>
    <dbReference type="NCBI Taxonomy" id="227884"/>
    <lineage>
        <taxon>Eukaryota</taxon>
        <taxon>Metazoa</taxon>
        <taxon>Ecdysozoa</taxon>
        <taxon>Nematoda</taxon>
        <taxon>Chromadorea</taxon>
        <taxon>Rhabditida</taxon>
        <taxon>Tylenchina</taxon>
        <taxon>Panagrolaimomorpha</taxon>
        <taxon>Panagrolaimoidea</taxon>
        <taxon>Panagrolaimidae</taxon>
        <taxon>Panagrolaimus</taxon>
    </lineage>
</organism>
<reference evidence="3" key="1">
    <citation type="submission" date="2022-11" db="UniProtKB">
        <authorList>
            <consortium name="WormBaseParasite"/>
        </authorList>
    </citation>
    <scope>IDENTIFICATION</scope>
</reference>
<feature type="compositionally biased region" description="Pro residues" evidence="1">
    <location>
        <begin position="292"/>
        <end position="302"/>
    </location>
</feature>
<sequence>MEMDYLSNEASTSSAMPMECRISQEYGQPQQYQPQQQQQGETQWIQMEQPSLMTQQHPQQMASVVYTSTSQQMPRIPDPGGQHTNHPQILNNYNPQQTQHIIQTGINGQTMLASMQPVQRIIPQQQQFELNSNNFMQQQVAYIDHTGSQQFITSQTGEVGNVNFHQMQVIPQIVPIQPAPAAETPAPAPIPPPTKAKATKNTSRAKKKNQPPPPQSQAPAEGDSILSKIEKTGSVAVNFNDNPEKSAKMAQLMGMMASLAANEAQGYDVSEARSSLEKQLEELLTGANIIPQPTPVAPPPKPASTYTPIAPNANIPSTSTPTPQQPKTKKGRTKAEQQQNLQQKKAANAAANANINSNIQPQVIQQPQQQPQNDSGCRIILQEANYLIVESNGTIMKAVNVRTENGTATYQILGPVDEQTLYQIKQSQQQPPPQQPPQSQHQQKRVQPIQPSTFKAENDEVAPAAVLDVVNSLSSSSKSKTQKKTPAKSRSKKVSEPPLPPAVEQKPVVIKEQEVLSKPKPEPTQDG</sequence>
<feature type="compositionally biased region" description="Low complexity" evidence="1">
    <location>
        <begin position="337"/>
        <end position="349"/>
    </location>
</feature>
<feature type="compositionally biased region" description="Basic residues" evidence="1">
    <location>
        <begin position="480"/>
        <end position="492"/>
    </location>
</feature>
<feature type="compositionally biased region" description="Low complexity" evidence="1">
    <location>
        <begin position="316"/>
        <end position="326"/>
    </location>
</feature>
<protein>
    <submittedName>
        <fullName evidence="3">Uncharacterized protein</fullName>
    </submittedName>
</protein>
<accession>A0A914NXW9</accession>
<dbReference type="WBParaSite" id="PDA_v2.g10297.t1">
    <property type="protein sequence ID" value="PDA_v2.g10297.t1"/>
    <property type="gene ID" value="PDA_v2.g10297"/>
</dbReference>
<feature type="region of interest" description="Disordered" evidence="1">
    <location>
        <begin position="425"/>
        <end position="527"/>
    </location>
</feature>
<name>A0A914NXW9_9BILA</name>
<dbReference type="Proteomes" id="UP000887578">
    <property type="component" value="Unplaced"/>
</dbReference>
<evidence type="ECO:0000256" key="1">
    <source>
        <dbReference type="SAM" id="MobiDB-lite"/>
    </source>
</evidence>
<feature type="region of interest" description="Disordered" evidence="1">
    <location>
        <begin position="286"/>
        <end position="349"/>
    </location>
</feature>
<proteinExistence type="predicted"/>
<evidence type="ECO:0000313" key="3">
    <source>
        <dbReference type="WBParaSite" id="PDA_v2.g10297.t1"/>
    </source>
</evidence>
<keyword evidence="2" id="KW-1185">Reference proteome</keyword>
<evidence type="ECO:0000313" key="2">
    <source>
        <dbReference type="Proteomes" id="UP000887578"/>
    </source>
</evidence>
<feature type="region of interest" description="Disordered" evidence="1">
    <location>
        <begin position="180"/>
        <end position="221"/>
    </location>
</feature>